<name>S5LWG2_9MOLU</name>
<dbReference type="KEGG" id="sdi:SDIMI_v3c04150"/>
<dbReference type="RefSeq" id="WP_020836351.1">
    <property type="nucleotide sequence ID" value="NC_021833.1"/>
</dbReference>
<dbReference type="Pfam" id="PF05979">
    <property type="entry name" value="DUF896"/>
    <property type="match status" value="1"/>
</dbReference>
<dbReference type="EMBL" id="CP005076">
    <property type="protein sequence ID" value="AGR42119.1"/>
    <property type="molecule type" value="Genomic_DNA"/>
</dbReference>
<dbReference type="PANTHER" id="PTHR37300:SF1">
    <property type="entry name" value="UPF0291 PROTEIN YNZC"/>
    <property type="match status" value="1"/>
</dbReference>
<dbReference type="STRING" id="1276221.SDIMI_v3c04150"/>
<sequence length="64" mass="7790">MEKLLKRINELAHIAKQRELTHEELEERAKLREKYIKLFRAGLEQQLENTKFIDENGNEIKRKK</sequence>
<reference evidence="2 3" key="1">
    <citation type="journal article" date="2013" name="Genome Biol. Evol.">
        <title>Comparison of metabolic capacities and inference of gene content evolution in mosquito-associated Spiroplasma diminutum and S. taiwanense.</title>
        <authorList>
            <person name="Lo W.S."/>
            <person name="Ku C."/>
            <person name="Chen L.L."/>
            <person name="Chang T.H."/>
            <person name="Kuo C.H."/>
        </authorList>
    </citation>
    <scope>NUCLEOTIDE SEQUENCE [LARGE SCALE GENOMIC DNA]</scope>
    <source>
        <strain evidence="2">CUAS-1</strain>
    </source>
</reference>
<dbReference type="eggNOG" id="COG4224">
    <property type="taxonomic scope" value="Bacteria"/>
</dbReference>
<dbReference type="FunCoup" id="S5LWG2">
    <property type="interactions" value="6"/>
</dbReference>
<dbReference type="InterPro" id="IPR009242">
    <property type="entry name" value="DUF896"/>
</dbReference>
<evidence type="ECO:0000256" key="1">
    <source>
        <dbReference type="ARBA" id="ARBA00022490"/>
    </source>
</evidence>
<dbReference type="SUPFAM" id="SSF158221">
    <property type="entry name" value="YnzC-like"/>
    <property type="match status" value="1"/>
</dbReference>
<dbReference type="PATRIC" id="fig|1276221.3.peg.412"/>
<dbReference type="HOGENOM" id="CLU_173137_0_2_14"/>
<organism evidence="2 3">
    <name type="scientific">Spiroplasma diminutum CUAS-1</name>
    <dbReference type="NCBI Taxonomy" id="1276221"/>
    <lineage>
        <taxon>Bacteria</taxon>
        <taxon>Bacillati</taxon>
        <taxon>Mycoplasmatota</taxon>
        <taxon>Mollicutes</taxon>
        <taxon>Entomoplasmatales</taxon>
        <taxon>Spiroplasmataceae</taxon>
        <taxon>Spiroplasma</taxon>
    </lineage>
</organism>
<dbReference type="Gene3D" id="1.10.287.540">
    <property type="entry name" value="Helix hairpin bin"/>
    <property type="match status" value="1"/>
</dbReference>
<dbReference type="HAMAP" id="MF_01103">
    <property type="entry name" value="UPF0291"/>
    <property type="match status" value="1"/>
</dbReference>
<proteinExistence type="inferred from homology"/>
<evidence type="ECO:0000313" key="2">
    <source>
        <dbReference type="EMBL" id="AGR42119.1"/>
    </source>
</evidence>
<accession>S5LWG2</accession>
<keyword evidence="3" id="KW-1185">Reference proteome</keyword>
<dbReference type="PANTHER" id="PTHR37300">
    <property type="entry name" value="UPF0291 PROTEIN CBO2609/CLC_2481"/>
    <property type="match status" value="1"/>
</dbReference>
<evidence type="ECO:0000313" key="3">
    <source>
        <dbReference type="Proteomes" id="UP000014983"/>
    </source>
</evidence>
<keyword evidence="1" id="KW-0963">Cytoplasm</keyword>
<gene>
    <name evidence="2" type="ORF">SDIMI_v3c04150</name>
</gene>
<dbReference type="AlphaFoldDB" id="S5LWG2"/>
<dbReference type="Proteomes" id="UP000014983">
    <property type="component" value="Chromosome"/>
</dbReference>
<dbReference type="InParanoid" id="S5LWG2"/>
<protein>
    <submittedName>
        <fullName evidence="2">Uncharacterized protein</fullName>
    </submittedName>
</protein>
<dbReference type="OrthoDB" id="390105at2"/>